<evidence type="ECO:0000313" key="1">
    <source>
        <dbReference type="EMBL" id="MBC9208924.1"/>
    </source>
</evidence>
<dbReference type="RefSeq" id="WP_187786074.1">
    <property type="nucleotide sequence ID" value="NZ_JACTVA010000041.1"/>
</dbReference>
<protein>
    <submittedName>
        <fullName evidence="1">Uncharacterized protein</fullName>
    </submittedName>
</protein>
<organism evidence="1 2">
    <name type="scientific">Teichococcus aerophilus</name>
    <dbReference type="NCBI Taxonomy" id="1224513"/>
    <lineage>
        <taxon>Bacteria</taxon>
        <taxon>Pseudomonadati</taxon>
        <taxon>Pseudomonadota</taxon>
        <taxon>Alphaproteobacteria</taxon>
        <taxon>Acetobacterales</taxon>
        <taxon>Roseomonadaceae</taxon>
        <taxon>Roseomonas</taxon>
    </lineage>
</organism>
<evidence type="ECO:0000313" key="2">
    <source>
        <dbReference type="Proteomes" id="UP000626026"/>
    </source>
</evidence>
<keyword evidence="2" id="KW-1185">Reference proteome</keyword>
<sequence>MEIDKSVRAAFTPAEVVEALRTHYASALRTMPEPAKVGLLGGSYGVTLTWDLPREKAAPAPAYRGPEPVPEPEPEA</sequence>
<dbReference type="Proteomes" id="UP000626026">
    <property type="component" value="Unassembled WGS sequence"/>
</dbReference>
<dbReference type="EMBL" id="JACTVA010000041">
    <property type="protein sequence ID" value="MBC9208924.1"/>
    <property type="molecule type" value="Genomic_DNA"/>
</dbReference>
<name>A0ABR7RQN5_9PROT</name>
<reference evidence="1 2" key="1">
    <citation type="journal article" date="2013" name="Int. J. Syst. Evol. Microbiol.">
        <title>Roseomonas aerophila sp. nov., isolated from air.</title>
        <authorList>
            <person name="Kim S.J."/>
            <person name="Weon H.Y."/>
            <person name="Ahn J.H."/>
            <person name="Hong S.B."/>
            <person name="Seok S.J."/>
            <person name="Whang K.S."/>
            <person name="Kwon S.W."/>
        </authorList>
    </citation>
    <scope>NUCLEOTIDE SEQUENCE [LARGE SCALE GENOMIC DNA]</scope>
    <source>
        <strain evidence="1 2">NBRC 108923</strain>
    </source>
</reference>
<comment type="caution">
    <text evidence="1">The sequence shown here is derived from an EMBL/GenBank/DDBJ whole genome shotgun (WGS) entry which is preliminary data.</text>
</comment>
<gene>
    <name evidence="1" type="ORF">IBL26_18905</name>
</gene>
<proteinExistence type="predicted"/>
<accession>A0ABR7RQN5</accession>